<dbReference type="GO" id="GO:0016567">
    <property type="term" value="P:protein ubiquitination"/>
    <property type="evidence" value="ECO:0007669"/>
    <property type="project" value="InterPro"/>
</dbReference>
<evidence type="ECO:0000313" key="12">
    <source>
        <dbReference type="Proteomes" id="UP000076738"/>
    </source>
</evidence>
<protein>
    <recommendedName>
        <fullName evidence="13">RING-type domain-containing protein</fullName>
    </recommendedName>
</protein>
<dbReference type="InterPro" id="IPR031127">
    <property type="entry name" value="E3_UB_ligase_RBR"/>
</dbReference>
<evidence type="ECO:0000256" key="4">
    <source>
        <dbReference type="ARBA" id="ARBA00022771"/>
    </source>
</evidence>
<dbReference type="InterPro" id="IPR044066">
    <property type="entry name" value="TRIAD_supradom"/>
</dbReference>
<name>A0A167FSR4_CALVF</name>
<dbReference type="SUPFAM" id="SSF57850">
    <property type="entry name" value="RING/U-box"/>
    <property type="match status" value="2"/>
</dbReference>
<keyword evidence="3" id="KW-0677">Repeat</keyword>
<dbReference type="OrthoDB" id="1431934at2759"/>
<evidence type="ECO:0000259" key="10">
    <source>
        <dbReference type="PROSITE" id="PS51873"/>
    </source>
</evidence>
<dbReference type="GO" id="GO:0008270">
    <property type="term" value="F:zinc ion binding"/>
    <property type="evidence" value="ECO:0007669"/>
    <property type="project" value="UniProtKB-KW"/>
</dbReference>
<keyword evidence="4 7" id="KW-0863">Zinc-finger</keyword>
<evidence type="ECO:0000256" key="6">
    <source>
        <dbReference type="ARBA" id="ARBA00022833"/>
    </source>
</evidence>
<evidence type="ECO:0008006" key="13">
    <source>
        <dbReference type="Google" id="ProtNLM"/>
    </source>
</evidence>
<evidence type="ECO:0000256" key="1">
    <source>
        <dbReference type="ARBA" id="ARBA00022679"/>
    </source>
</evidence>
<keyword evidence="5" id="KW-0833">Ubl conjugation pathway</keyword>
<evidence type="ECO:0000256" key="8">
    <source>
        <dbReference type="SAM" id="MobiDB-lite"/>
    </source>
</evidence>
<feature type="region of interest" description="Disordered" evidence="8">
    <location>
        <begin position="1"/>
        <end position="33"/>
    </location>
</feature>
<reference evidence="11 12" key="1">
    <citation type="journal article" date="2016" name="Mol. Biol. Evol.">
        <title>Comparative Genomics of Early-Diverging Mushroom-Forming Fungi Provides Insights into the Origins of Lignocellulose Decay Capabilities.</title>
        <authorList>
            <person name="Nagy L.G."/>
            <person name="Riley R."/>
            <person name="Tritt A."/>
            <person name="Adam C."/>
            <person name="Daum C."/>
            <person name="Floudas D."/>
            <person name="Sun H."/>
            <person name="Yadav J.S."/>
            <person name="Pangilinan J."/>
            <person name="Larsson K.H."/>
            <person name="Matsuura K."/>
            <person name="Barry K."/>
            <person name="Labutti K."/>
            <person name="Kuo R."/>
            <person name="Ohm R.A."/>
            <person name="Bhattacharya S.S."/>
            <person name="Shirouzu T."/>
            <person name="Yoshinaga Y."/>
            <person name="Martin F.M."/>
            <person name="Grigoriev I.V."/>
            <person name="Hibbett D.S."/>
        </authorList>
    </citation>
    <scope>NUCLEOTIDE SEQUENCE [LARGE SCALE GENOMIC DNA]</scope>
    <source>
        <strain evidence="11 12">TUFC12733</strain>
    </source>
</reference>
<dbReference type="Gene3D" id="3.30.40.10">
    <property type="entry name" value="Zinc/RING finger domain, C3HC4 (zinc finger)"/>
    <property type="match status" value="1"/>
</dbReference>
<evidence type="ECO:0000313" key="11">
    <source>
        <dbReference type="EMBL" id="KZO89803.1"/>
    </source>
</evidence>
<organism evidence="11 12">
    <name type="scientific">Calocera viscosa (strain TUFC12733)</name>
    <dbReference type="NCBI Taxonomy" id="1330018"/>
    <lineage>
        <taxon>Eukaryota</taxon>
        <taxon>Fungi</taxon>
        <taxon>Dikarya</taxon>
        <taxon>Basidiomycota</taxon>
        <taxon>Agaricomycotina</taxon>
        <taxon>Dacrymycetes</taxon>
        <taxon>Dacrymycetales</taxon>
        <taxon>Dacrymycetaceae</taxon>
        <taxon>Calocera</taxon>
    </lineage>
</organism>
<gene>
    <name evidence="11" type="ORF">CALVIDRAFT_491360</name>
</gene>
<evidence type="ECO:0000259" key="9">
    <source>
        <dbReference type="PROSITE" id="PS50089"/>
    </source>
</evidence>
<dbReference type="InterPro" id="IPR001841">
    <property type="entry name" value="Znf_RING"/>
</dbReference>
<dbReference type="InterPro" id="IPR013083">
    <property type="entry name" value="Znf_RING/FYVE/PHD"/>
</dbReference>
<keyword evidence="2" id="KW-0479">Metal-binding</keyword>
<sequence>MAAEYPDHSDEPDHTYESSVYEDNDLVPDGLTDGSYEGQEAALMMFYCGICLEDEIEDEIEHLKADCRLDCSHQFCRDSLTNFVSSRVEEGLLPIPCPSCLADDPNTRTYITLEASKNLDLPESVAQRWERLEVEAFGVLVACPSCGESGMIARDDYLAADEISCPFGDCVHTWCKNCEQPLTYGDEHTCDGDAELAQAMEENGWRVCPGGCGTRIENIEGCNHMTCPTAGCFAHFCYRDGELIIRSQDRTMVSEAVRHHYESCQQFD</sequence>
<keyword evidence="1" id="KW-0808">Transferase</keyword>
<evidence type="ECO:0000256" key="5">
    <source>
        <dbReference type="ARBA" id="ARBA00022786"/>
    </source>
</evidence>
<dbReference type="Gene3D" id="1.20.120.1750">
    <property type="match status" value="1"/>
</dbReference>
<evidence type="ECO:0000256" key="3">
    <source>
        <dbReference type="ARBA" id="ARBA00022737"/>
    </source>
</evidence>
<keyword evidence="12" id="KW-1185">Reference proteome</keyword>
<dbReference type="PANTHER" id="PTHR11685">
    <property type="entry name" value="RBR FAMILY RING FINGER AND IBR DOMAIN-CONTAINING"/>
    <property type="match status" value="1"/>
</dbReference>
<dbReference type="Proteomes" id="UP000076738">
    <property type="component" value="Unassembled WGS sequence"/>
</dbReference>
<proteinExistence type="predicted"/>
<dbReference type="PROSITE" id="PS50089">
    <property type="entry name" value="ZF_RING_2"/>
    <property type="match status" value="1"/>
</dbReference>
<dbReference type="STRING" id="1330018.A0A167FSR4"/>
<dbReference type="PROSITE" id="PS51873">
    <property type="entry name" value="TRIAD"/>
    <property type="match status" value="1"/>
</dbReference>
<feature type="domain" description="RING-type" evidence="9">
    <location>
        <begin position="48"/>
        <end position="100"/>
    </location>
</feature>
<keyword evidence="6" id="KW-0862">Zinc</keyword>
<dbReference type="GO" id="GO:0004842">
    <property type="term" value="F:ubiquitin-protein transferase activity"/>
    <property type="evidence" value="ECO:0007669"/>
    <property type="project" value="InterPro"/>
</dbReference>
<evidence type="ECO:0000256" key="7">
    <source>
        <dbReference type="PROSITE-ProRule" id="PRU00175"/>
    </source>
</evidence>
<accession>A0A167FSR4</accession>
<feature type="domain" description="RING-type" evidence="10">
    <location>
        <begin position="44"/>
        <end position="268"/>
    </location>
</feature>
<feature type="compositionally biased region" description="Basic and acidic residues" evidence="8">
    <location>
        <begin position="1"/>
        <end position="16"/>
    </location>
</feature>
<dbReference type="AlphaFoldDB" id="A0A167FSR4"/>
<dbReference type="EMBL" id="KV417364">
    <property type="protein sequence ID" value="KZO89803.1"/>
    <property type="molecule type" value="Genomic_DNA"/>
</dbReference>
<evidence type="ECO:0000256" key="2">
    <source>
        <dbReference type="ARBA" id="ARBA00022723"/>
    </source>
</evidence>